<evidence type="ECO:0000313" key="1">
    <source>
        <dbReference type="EMBL" id="MBI1622085.1"/>
    </source>
</evidence>
<reference evidence="1 2" key="1">
    <citation type="submission" date="2020-10" db="EMBL/GenBank/DDBJ databases">
        <title>Aquamicrobium zhengzhouensis sp. nov., a exopolysaccharide producing bacterium isolated from farmland soil.</title>
        <authorList>
            <person name="Wang X."/>
        </authorList>
    </citation>
    <scope>NUCLEOTIDE SEQUENCE [LARGE SCALE GENOMIC DNA]</scope>
    <source>
        <strain evidence="2">cd-1</strain>
    </source>
</reference>
<dbReference type="Proteomes" id="UP000601789">
    <property type="component" value="Unassembled WGS sequence"/>
</dbReference>
<dbReference type="SUPFAM" id="SSF52096">
    <property type="entry name" value="ClpP/crotonase"/>
    <property type="match status" value="1"/>
</dbReference>
<gene>
    <name evidence="1" type="ORF">IOD40_15610</name>
</gene>
<comment type="caution">
    <text evidence="1">The sequence shown here is derived from an EMBL/GenBank/DDBJ whole genome shotgun (WGS) entry which is preliminary data.</text>
</comment>
<proteinExistence type="predicted"/>
<protein>
    <recommendedName>
        <fullName evidence="3">Clp protease</fullName>
    </recommendedName>
</protein>
<sequence>MLAVLQDRAALFSAVCGLAGGLLVAALADPKALNDHLSNTTSPLATVEPMPSASKSAIADPYAEAPLRLQLRADGVLELSGLIDPGSANRFIAEVSGLDVRPTAVALQSPGGSINDAIRIARHLRQMKVETRIENGAICASSCPLVFAGGVTRTVEPNAFLGVHQFYADHPMLDPAHAMADAQLTAARISRYLMEMGVDPALWLHALDTPPDQLYYLSTEELKTYSMVTEATR</sequence>
<accession>A0ABS0SFK7</accession>
<dbReference type="Gene3D" id="3.90.226.10">
    <property type="entry name" value="2-enoyl-CoA Hydratase, Chain A, domain 1"/>
    <property type="match status" value="1"/>
</dbReference>
<dbReference type="RefSeq" id="WP_198477624.1">
    <property type="nucleotide sequence ID" value="NZ_JADGMQ010000013.1"/>
</dbReference>
<dbReference type="InterPro" id="IPR029045">
    <property type="entry name" value="ClpP/crotonase-like_dom_sf"/>
</dbReference>
<name>A0ABS0SFK7_9HYPH</name>
<evidence type="ECO:0008006" key="3">
    <source>
        <dbReference type="Google" id="ProtNLM"/>
    </source>
</evidence>
<keyword evidence="2" id="KW-1185">Reference proteome</keyword>
<dbReference type="EMBL" id="JADGMQ010000013">
    <property type="protein sequence ID" value="MBI1622085.1"/>
    <property type="molecule type" value="Genomic_DNA"/>
</dbReference>
<organism evidence="1 2">
    <name type="scientific">Aquamicrobium zhengzhouense</name>
    <dbReference type="NCBI Taxonomy" id="2781738"/>
    <lineage>
        <taxon>Bacteria</taxon>
        <taxon>Pseudomonadati</taxon>
        <taxon>Pseudomonadota</taxon>
        <taxon>Alphaproteobacteria</taxon>
        <taxon>Hyphomicrobiales</taxon>
        <taxon>Phyllobacteriaceae</taxon>
        <taxon>Aquamicrobium</taxon>
    </lineage>
</organism>
<evidence type="ECO:0000313" key="2">
    <source>
        <dbReference type="Proteomes" id="UP000601789"/>
    </source>
</evidence>